<feature type="domain" description="F-box" evidence="1">
    <location>
        <begin position="70"/>
        <end position="118"/>
    </location>
</feature>
<dbReference type="PROSITE" id="PS50181">
    <property type="entry name" value="FBOX"/>
    <property type="match status" value="1"/>
</dbReference>
<dbReference type="AlphaFoldDB" id="A0A2H3TNM0"/>
<name>A0A2H3TNM0_FUSOX</name>
<proteinExistence type="predicted"/>
<evidence type="ECO:0000313" key="2">
    <source>
        <dbReference type="EMBL" id="SCO90282.1"/>
    </source>
</evidence>
<protein>
    <recommendedName>
        <fullName evidence="1">F-box domain-containing protein</fullName>
    </recommendedName>
</protein>
<dbReference type="SUPFAM" id="SSF81383">
    <property type="entry name" value="F-box domain"/>
    <property type="match status" value="1"/>
</dbReference>
<dbReference type="Pfam" id="PF12937">
    <property type="entry name" value="F-box-like"/>
    <property type="match status" value="1"/>
</dbReference>
<evidence type="ECO:0000313" key="3">
    <source>
        <dbReference type="Proteomes" id="UP000219369"/>
    </source>
</evidence>
<reference evidence="3" key="1">
    <citation type="submission" date="2016-09" db="EMBL/GenBank/DDBJ databases">
        <authorList>
            <person name="Guldener U."/>
        </authorList>
    </citation>
    <scope>NUCLEOTIDE SEQUENCE [LARGE SCALE GENOMIC DNA]</scope>
    <source>
        <strain evidence="3">V64-1</strain>
    </source>
</reference>
<dbReference type="InterPro" id="IPR001810">
    <property type="entry name" value="F-box_dom"/>
</dbReference>
<organism evidence="2 3">
    <name type="scientific">Fusarium oxysporum</name>
    <name type="common">Fusarium vascular wilt</name>
    <dbReference type="NCBI Taxonomy" id="5507"/>
    <lineage>
        <taxon>Eukaryota</taxon>
        <taxon>Fungi</taxon>
        <taxon>Dikarya</taxon>
        <taxon>Ascomycota</taxon>
        <taxon>Pezizomycotina</taxon>
        <taxon>Sordariomycetes</taxon>
        <taxon>Hypocreomycetidae</taxon>
        <taxon>Hypocreales</taxon>
        <taxon>Nectriaceae</taxon>
        <taxon>Fusarium</taxon>
        <taxon>Fusarium oxysporum species complex</taxon>
    </lineage>
</organism>
<dbReference type="Proteomes" id="UP000219369">
    <property type="component" value="Unassembled WGS sequence"/>
</dbReference>
<dbReference type="EMBL" id="FMJY01000009">
    <property type="protein sequence ID" value="SCO90282.1"/>
    <property type="molecule type" value="Genomic_DNA"/>
</dbReference>
<dbReference type="VEuPathDB" id="FungiDB:FOIG_14809"/>
<dbReference type="OrthoDB" id="3219396at2759"/>
<dbReference type="VEuPathDB" id="FungiDB:FOMG_13402"/>
<dbReference type="VEuPathDB" id="FungiDB:FOZG_16613"/>
<gene>
    <name evidence="2" type="ORF">FRV6_14410</name>
</gene>
<evidence type="ECO:0000259" key="1">
    <source>
        <dbReference type="PROSITE" id="PS50181"/>
    </source>
</evidence>
<dbReference type="VEuPathDB" id="FungiDB:FOXG_22470"/>
<dbReference type="CDD" id="cd09917">
    <property type="entry name" value="F-box_SF"/>
    <property type="match status" value="1"/>
</dbReference>
<dbReference type="VEuPathDB" id="FungiDB:FOC4_g10009581"/>
<dbReference type="VEuPathDB" id="FungiDB:FOC1_g10008866"/>
<dbReference type="InterPro" id="IPR036047">
    <property type="entry name" value="F-box-like_dom_sf"/>
</dbReference>
<dbReference type="Gene3D" id="1.20.1280.50">
    <property type="match status" value="1"/>
</dbReference>
<accession>A0A2H3TNM0</accession>
<sequence length="500" mass="57273">MPHFKLDPQHSSSWTQRILDRFRLRQGTYQTPRLEAYNGEMVHLDTLVPEDADLPAPLEPLKLGCQQNLGSRLLQLPPELLVHVMHFLPHSALYMVRQTCQTLRELTNDMEFEDFQRHILFFEEETWRITPSTCDQLRLIKRIFLRRSLCEPCGNLFSLGELETRLRRLWQPIRCAGCNQNHPELLFPQGKEKGNICVGLLGHFALCKHVKVSAKLQPNCKNEMDIHCTDPEHYVASSKDAEQSSAVTRCHPIVRTSCLEGIHAIDYFRSFPMVKINQRRFPGMPALQAYLLKQLKEMGVEGICQHASTQIDSIVSCMISDECNCFPASGTPVHKREAPYGPKARCPNHGYNCRHCGARYFWFYEGDYIVLRLVMLSRNTGPDSFGWLSNLIFDTDEHPIFNDNTKSVLWCDDPSCGTGCGNRWLLMVEILKRTSLRRYGGYHQVPPRDRYSALSLPFTLEYQVFQDSAEWPTEPNMLSLDLLFPIATALGVPSGVNRGS</sequence>